<dbReference type="Pfam" id="PF12689">
    <property type="entry name" value="Acid_PPase"/>
    <property type="match status" value="1"/>
</dbReference>
<dbReference type="GO" id="GO:0003993">
    <property type="term" value="F:acid phosphatase activity"/>
    <property type="evidence" value="ECO:0007669"/>
    <property type="project" value="EnsemblFungi"/>
</dbReference>
<dbReference type="SUPFAM" id="SSF56784">
    <property type="entry name" value="HAD-like"/>
    <property type="match status" value="1"/>
</dbReference>
<accession>A0A1E4RH94</accession>
<dbReference type="InterPro" id="IPR010036">
    <property type="entry name" value="MDP_1_eu_arc"/>
</dbReference>
<dbReference type="SFLD" id="SFLDG01131">
    <property type="entry name" value="C1.5.2:_MDP_Like"/>
    <property type="match status" value="1"/>
</dbReference>
<organism evidence="1 2">
    <name type="scientific">Hyphopichia burtonii NRRL Y-1933</name>
    <dbReference type="NCBI Taxonomy" id="984485"/>
    <lineage>
        <taxon>Eukaryota</taxon>
        <taxon>Fungi</taxon>
        <taxon>Dikarya</taxon>
        <taxon>Ascomycota</taxon>
        <taxon>Saccharomycotina</taxon>
        <taxon>Pichiomycetes</taxon>
        <taxon>Debaryomycetaceae</taxon>
        <taxon>Hyphopichia</taxon>
    </lineage>
</organism>
<dbReference type="InterPro" id="IPR023214">
    <property type="entry name" value="HAD_sf"/>
</dbReference>
<evidence type="ECO:0000313" key="2">
    <source>
        <dbReference type="Proteomes" id="UP000095085"/>
    </source>
</evidence>
<keyword evidence="2" id="KW-1185">Reference proteome</keyword>
<dbReference type="AlphaFoldDB" id="A0A1E4RH94"/>
<sequence length="178" mass="20755">MTRYEYPAVVVFDLDYTLWPCWCDTHLSPPIKPVSKTRVVDHYGMELSMYKDVESIMVELEANGVEIVGASRTATPRIAQELLSRLHINGKPSMKYFANLQWGQGTKTRHILRAAKELGMTKELEAGMFILFDDEWRNRDVESINCHFGHIVDERKGLTREIFEKKLIEWTKLQNEQH</sequence>
<gene>
    <name evidence="1" type="ORF">HYPBUDRAFT_157740</name>
</gene>
<dbReference type="NCBIfam" id="TIGR01685">
    <property type="entry name" value="MDP-1"/>
    <property type="match status" value="1"/>
</dbReference>
<dbReference type="GeneID" id="30996854"/>
<dbReference type="STRING" id="984485.A0A1E4RH94"/>
<proteinExistence type="predicted"/>
<dbReference type="EMBL" id="KV454542">
    <property type="protein sequence ID" value="ODV66591.1"/>
    <property type="molecule type" value="Genomic_DNA"/>
</dbReference>
<dbReference type="OrthoDB" id="2865258at2759"/>
<name>A0A1E4RH94_9ASCO</name>
<dbReference type="NCBIfam" id="TIGR01681">
    <property type="entry name" value="HAD-SF-IIIC"/>
    <property type="match status" value="1"/>
</dbReference>
<reference evidence="2" key="1">
    <citation type="submission" date="2016-05" db="EMBL/GenBank/DDBJ databases">
        <title>Comparative genomics of biotechnologically important yeasts.</title>
        <authorList>
            <consortium name="DOE Joint Genome Institute"/>
            <person name="Riley R."/>
            <person name="Haridas S."/>
            <person name="Wolfe K.H."/>
            <person name="Lopes M.R."/>
            <person name="Hittinger C.T."/>
            <person name="Goker M."/>
            <person name="Salamov A."/>
            <person name="Wisecaver J."/>
            <person name="Long T.M."/>
            <person name="Aerts A.L."/>
            <person name="Barry K."/>
            <person name="Choi C."/>
            <person name="Clum A."/>
            <person name="Coughlan A.Y."/>
            <person name="Deshpande S."/>
            <person name="Douglass A.P."/>
            <person name="Hanson S.J."/>
            <person name="Klenk H.-P."/>
            <person name="Labutti K."/>
            <person name="Lapidus A."/>
            <person name="Lindquist E."/>
            <person name="Lipzen A."/>
            <person name="Meier-Kolthoff J.P."/>
            <person name="Ohm R.A."/>
            <person name="Otillar R.P."/>
            <person name="Pangilinan J."/>
            <person name="Peng Y."/>
            <person name="Rokas A."/>
            <person name="Rosa C.A."/>
            <person name="Scheuner C."/>
            <person name="Sibirny A.A."/>
            <person name="Slot J.C."/>
            <person name="Stielow J.B."/>
            <person name="Sun H."/>
            <person name="Kurtzman C.P."/>
            <person name="Blackwell M."/>
            <person name="Grigoriev I.V."/>
            <person name="Jeffries T.W."/>
        </authorList>
    </citation>
    <scope>NUCLEOTIDE SEQUENCE [LARGE SCALE GENOMIC DNA]</scope>
    <source>
        <strain evidence="2">NRRL Y-1933</strain>
    </source>
</reference>
<dbReference type="PANTHER" id="PTHR17901:SF14">
    <property type="entry name" value="MAGNESIUM-DEPENDENT PHOSPHATASE 1"/>
    <property type="match status" value="1"/>
</dbReference>
<dbReference type="Gene3D" id="3.40.50.1000">
    <property type="entry name" value="HAD superfamily/HAD-like"/>
    <property type="match status" value="1"/>
</dbReference>
<dbReference type="Proteomes" id="UP000095085">
    <property type="component" value="Unassembled WGS sequence"/>
</dbReference>
<dbReference type="SFLD" id="SFLDG01129">
    <property type="entry name" value="C1.5:_HAD__Beta-PGM__Phosphata"/>
    <property type="match status" value="1"/>
</dbReference>
<dbReference type="SFLD" id="SFLDS00003">
    <property type="entry name" value="Haloacid_Dehalogenase"/>
    <property type="match status" value="1"/>
</dbReference>
<dbReference type="InterPro" id="IPR010033">
    <property type="entry name" value="HAD_SF_ppase_IIIC"/>
</dbReference>
<dbReference type="PANTHER" id="PTHR17901">
    <property type="entry name" value="MAGNESIUM-DEPENDENT PHOSPHATASE 1 MDP1"/>
    <property type="match status" value="1"/>
</dbReference>
<dbReference type="GO" id="GO:0030946">
    <property type="term" value="F:protein tyrosine phosphatase activity, metal-dependent"/>
    <property type="evidence" value="ECO:0007669"/>
    <property type="project" value="EnsemblFungi"/>
</dbReference>
<protein>
    <submittedName>
        <fullName evidence="1">Magnesium-dependent phosphatase-1</fullName>
    </submittedName>
</protein>
<evidence type="ECO:0000313" key="1">
    <source>
        <dbReference type="EMBL" id="ODV66591.1"/>
    </source>
</evidence>
<dbReference type="RefSeq" id="XP_020075658.1">
    <property type="nucleotide sequence ID" value="XM_020222305.1"/>
</dbReference>
<dbReference type="InterPro" id="IPR036412">
    <property type="entry name" value="HAD-like_sf"/>
</dbReference>